<organism evidence="1">
    <name type="scientific">marine sediment metagenome</name>
    <dbReference type="NCBI Taxonomy" id="412755"/>
    <lineage>
        <taxon>unclassified sequences</taxon>
        <taxon>metagenomes</taxon>
        <taxon>ecological metagenomes</taxon>
    </lineage>
</organism>
<dbReference type="CDD" id="cd00093">
    <property type="entry name" value="HTH_XRE"/>
    <property type="match status" value="1"/>
</dbReference>
<dbReference type="InterPro" id="IPR010982">
    <property type="entry name" value="Lambda_DNA-bd_dom_sf"/>
</dbReference>
<dbReference type="EMBL" id="BARS01023228">
    <property type="protein sequence ID" value="GAG09115.1"/>
    <property type="molecule type" value="Genomic_DNA"/>
</dbReference>
<dbReference type="InterPro" id="IPR001387">
    <property type="entry name" value="Cro/C1-type_HTH"/>
</dbReference>
<evidence type="ECO:0000313" key="1">
    <source>
        <dbReference type="EMBL" id="GAG09115.1"/>
    </source>
</evidence>
<sequence length="172" mass="20031">MDNFGSLLKRKRTNKELTQKGLSQLLRRQNVFINHSLISRWEMGKRTPGPEYRNDLIALGKVLKMREDEMSQLLVSAGLAPPRLGELDLDKILRKLGPTRWHKTRFLASKMEWSEEQISEKLGIPFWEVREDLARVRGEESGSRAAKHPEVSKALEEHQRDLCRVIETWDSE</sequence>
<reference evidence="1" key="1">
    <citation type="journal article" date="2014" name="Front. Microbiol.">
        <title>High frequency of phylogenetically diverse reductive dehalogenase-homologous genes in deep subseafloor sedimentary metagenomes.</title>
        <authorList>
            <person name="Kawai M."/>
            <person name="Futagami T."/>
            <person name="Toyoda A."/>
            <person name="Takaki Y."/>
            <person name="Nishi S."/>
            <person name="Hori S."/>
            <person name="Arai W."/>
            <person name="Tsubouchi T."/>
            <person name="Morono Y."/>
            <person name="Uchiyama I."/>
            <person name="Ito T."/>
            <person name="Fujiyama A."/>
            <person name="Inagaki F."/>
            <person name="Takami H."/>
        </authorList>
    </citation>
    <scope>NUCLEOTIDE SEQUENCE</scope>
    <source>
        <strain evidence="1">Expedition CK06-06</strain>
    </source>
</reference>
<name>X0UTR0_9ZZZZ</name>
<comment type="caution">
    <text evidence="1">The sequence shown here is derived from an EMBL/GenBank/DDBJ whole genome shotgun (WGS) entry which is preliminary data.</text>
</comment>
<feature type="non-terminal residue" evidence="1">
    <location>
        <position position="172"/>
    </location>
</feature>
<accession>X0UTR0</accession>
<dbReference type="AlphaFoldDB" id="X0UTR0"/>
<dbReference type="Gene3D" id="1.10.260.40">
    <property type="entry name" value="lambda repressor-like DNA-binding domains"/>
    <property type="match status" value="1"/>
</dbReference>
<gene>
    <name evidence="1" type="ORF">S01H1_37011</name>
</gene>
<dbReference type="SUPFAM" id="SSF47413">
    <property type="entry name" value="lambda repressor-like DNA-binding domains"/>
    <property type="match status" value="1"/>
</dbReference>
<protein>
    <submittedName>
        <fullName evidence="1">Uncharacterized protein</fullName>
    </submittedName>
</protein>
<proteinExistence type="predicted"/>
<dbReference type="GO" id="GO:0003677">
    <property type="term" value="F:DNA binding"/>
    <property type="evidence" value="ECO:0007669"/>
    <property type="project" value="InterPro"/>
</dbReference>